<evidence type="ECO:0000256" key="7">
    <source>
        <dbReference type="ARBA" id="ARBA00023211"/>
    </source>
</evidence>
<comment type="cofactor">
    <cofactor evidence="2">
        <name>Mg(2+)</name>
        <dbReference type="ChEBI" id="CHEBI:18420"/>
    </cofactor>
</comment>
<evidence type="ECO:0000256" key="8">
    <source>
        <dbReference type="SAM" id="MobiDB-lite"/>
    </source>
</evidence>
<evidence type="ECO:0000256" key="1">
    <source>
        <dbReference type="ARBA" id="ARBA00001936"/>
    </source>
</evidence>
<dbReference type="EC" id="3.6.1.55" evidence="10"/>
<reference evidence="10 11" key="1">
    <citation type="submission" date="2024-03" db="EMBL/GenBank/DDBJ databases">
        <title>Draft genome sequence of Pseudonocardia nematodicida JCM 31783.</title>
        <authorList>
            <person name="Butdee W."/>
            <person name="Duangmal K."/>
        </authorList>
    </citation>
    <scope>NUCLEOTIDE SEQUENCE [LARGE SCALE GENOMIC DNA]</scope>
    <source>
        <strain evidence="10 11">JCM 31783</strain>
    </source>
</reference>
<dbReference type="PANTHER" id="PTHR12992">
    <property type="entry name" value="NUDIX HYDROLASE"/>
    <property type="match status" value="1"/>
</dbReference>
<dbReference type="Gene3D" id="3.90.79.10">
    <property type="entry name" value="Nucleoside Triphosphate Pyrophosphohydrolase"/>
    <property type="match status" value="1"/>
</dbReference>
<evidence type="ECO:0000256" key="5">
    <source>
        <dbReference type="ARBA" id="ARBA00022801"/>
    </source>
</evidence>
<feature type="domain" description="Nudix hydrolase" evidence="9">
    <location>
        <begin position="46"/>
        <end position="191"/>
    </location>
</feature>
<comment type="cofactor">
    <cofactor evidence="1">
        <name>Mn(2+)</name>
        <dbReference type="ChEBI" id="CHEBI:29035"/>
    </cofactor>
</comment>
<name>A0ABV1KCG4_9PSEU</name>
<keyword evidence="11" id="KW-1185">Reference proteome</keyword>
<dbReference type="CDD" id="cd03426">
    <property type="entry name" value="NUDIX_CoAse_Nudt7"/>
    <property type="match status" value="1"/>
</dbReference>
<evidence type="ECO:0000313" key="11">
    <source>
        <dbReference type="Proteomes" id="UP001494902"/>
    </source>
</evidence>
<gene>
    <name evidence="10" type="ORF">WIS52_16970</name>
</gene>
<dbReference type="EMBL" id="JBEDNQ010000006">
    <property type="protein sequence ID" value="MEQ3552167.1"/>
    <property type="molecule type" value="Genomic_DNA"/>
</dbReference>
<dbReference type="SUPFAM" id="SSF55811">
    <property type="entry name" value="Nudix"/>
    <property type="match status" value="1"/>
</dbReference>
<comment type="similarity">
    <text evidence="3">Belongs to the Nudix hydrolase family. PCD1 subfamily.</text>
</comment>
<organism evidence="10 11">
    <name type="scientific">Pseudonocardia nematodicida</name>
    <dbReference type="NCBI Taxonomy" id="1206997"/>
    <lineage>
        <taxon>Bacteria</taxon>
        <taxon>Bacillati</taxon>
        <taxon>Actinomycetota</taxon>
        <taxon>Actinomycetes</taxon>
        <taxon>Pseudonocardiales</taxon>
        <taxon>Pseudonocardiaceae</taxon>
        <taxon>Pseudonocardia</taxon>
    </lineage>
</organism>
<keyword evidence="7" id="KW-0464">Manganese</keyword>
<keyword evidence="4" id="KW-0479">Metal-binding</keyword>
<dbReference type="PANTHER" id="PTHR12992:SF11">
    <property type="entry name" value="MITOCHONDRIAL COENZYME A DIPHOSPHATASE NUDT8"/>
    <property type="match status" value="1"/>
</dbReference>
<proteinExistence type="inferred from homology"/>
<sequence length="263" mass="27963">MTAPLDPRPDPDAAPEPLRSLVRGARGLDRSWFPLRRTPTGDDREARRAAVLMLFCDDEGDGGGSGDGVDVLLTERAATLRSHAGQVSFPGGRLDPGDTGPVHAALREAEEETGLDPAGVVPLVVLPELFIPPTGYLVTPVLAHWARPVPVRVVDPAETARVLRVPLRVLTDPANRFTVRGPSGHTGPAFRCAGLVIWGFTGGLLSALLNRSGWERPWDADRVVDLDTAVAGARAEQHDLRGARVTDPVDPVEGATGADEVSR</sequence>
<evidence type="ECO:0000259" key="9">
    <source>
        <dbReference type="PROSITE" id="PS51462"/>
    </source>
</evidence>
<dbReference type="Pfam" id="PF00293">
    <property type="entry name" value="NUDIX"/>
    <property type="match status" value="1"/>
</dbReference>
<feature type="region of interest" description="Disordered" evidence="8">
    <location>
        <begin position="242"/>
        <end position="263"/>
    </location>
</feature>
<dbReference type="InterPro" id="IPR000059">
    <property type="entry name" value="NUDIX_hydrolase_NudL_CS"/>
</dbReference>
<evidence type="ECO:0000256" key="6">
    <source>
        <dbReference type="ARBA" id="ARBA00022842"/>
    </source>
</evidence>
<evidence type="ECO:0000256" key="2">
    <source>
        <dbReference type="ARBA" id="ARBA00001946"/>
    </source>
</evidence>
<dbReference type="GO" id="GO:0035539">
    <property type="term" value="F:8-oxo-7,8-dihydrodeoxyguanosine triphosphate pyrophosphatase activity"/>
    <property type="evidence" value="ECO:0007669"/>
    <property type="project" value="UniProtKB-EC"/>
</dbReference>
<dbReference type="InterPro" id="IPR000086">
    <property type="entry name" value="NUDIX_hydrolase_dom"/>
</dbReference>
<dbReference type="PROSITE" id="PS01293">
    <property type="entry name" value="NUDIX_COA"/>
    <property type="match status" value="1"/>
</dbReference>
<comment type="caution">
    <text evidence="10">The sequence shown here is derived from an EMBL/GenBank/DDBJ whole genome shotgun (WGS) entry which is preliminary data.</text>
</comment>
<protein>
    <submittedName>
        <fullName evidence="10">CoA pyrophosphatase</fullName>
        <ecNumber evidence="10">3.6.1.55</ecNumber>
    </submittedName>
</protein>
<dbReference type="InterPro" id="IPR045121">
    <property type="entry name" value="CoAse"/>
</dbReference>
<dbReference type="RefSeq" id="WP_349299230.1">
    <property type="nucleotide sequence ID" value="NZ_JBEDNQ010000006.1"/>
</dbReference>
<keyword evidence="5 10" id="KW-0378">Hydrolase</keyword>
<keyword evidence="6" id="KW-0460">Magnesium</keyword>
<evidence type="ECO:0000313" key="10">
    <source>
        <dbReference type="EMBL" id="MEQ3552167.1"/>
    </source>
</evidence>
<evidence type="ECO:0000256" key="3">
    <source>
        <dbReference type="ARBA" id="ARBA00006506"/>
    </source>
</evidence>
<accession>A0ABV1KCG4</accession>
<dbReference type="Proteomes" id="UP001494902">
    <property type="component" value="Unassembled WGS sequence"/>
</dbReference>
<dbReference type="PROSITE" id="PS51462">
    <property type="entry name" value="NUDIX"/>
    <property type="match status" value="1"/>
</dbReference>
<evidence type="ECO:0000256" key="4">
    <source>
        <dbReference type="ARBA" id="ARBA00022723"/>
    </source>
</evidence>
<dbReference type="InterPro" id="IPR015797">
    <property type="entry name" value="NUDIX_hydrolase-like_dom_sf"/>
</dbReference>